<dbReference type="PROSITE" id="PS50181">
    <property type="entry name" value="FBOX"/>
    <property type="match status" value="1"/>
</dbReference>
<evidence type="ECO:0000259" key="2">
    <source>
        <dbReference type="PROSITE" id="PS50181"/>
    </source>
</evidence>
<dbReference type="OMA" id="DRWSDGQ"/>
<dbReference type="SMART" id="SM00256">
    <property type="entry name" value="FBOX"/>
    <property type="match status" value="1"/>
</dbReference>
<dbReference type="PANTHER" id="PTHR46857:SF2">
    <property type="entry name" value="F-BOX ONLY PROTEIN 16"/>
    <property type="match status" value="1"/>
</dbReference>
<dbReference type="InterPro" id="IPR052805">
    <property type="entry name" value="GEF_Ubiquitin-Prot_Reg"/>
</dbReference>
<sequence>MSKKMLHATRPSASPARMQTKMSAWTPLNHSLSNSKVFEERRSLLAKWFARWSDRQRRLVLRDFVEGCSKEQLRFVERCVSRQLPLLAADFTCLLPRAICLYIFSFLDPRSLCRCARVSWHWKSIVELDQLWMPKCLRLGWFISFSPTVFEQGVWKRHYINSVQEILLAAPTKKVSKKSGLFSEETIDVSQGVSLSEGLQGSTNQDVGVTSRSRFKKDKHATVLPPWRDSDRCPKDIVRFNYLDNSDPVGQTSVFCGESGEEKKKRDTRALFNPQDGRGRATAYPSCFRAN</sequence>
<dbReference type="GeneTree" id="ENSGT00940000159021"/>
<feature type="domain" description="F-box" evidence="2">
    <location>
        <begin position="89"/>
        <end position="135"/>
    </location>
</feature>
<dbReference type="InterPro" id="IPR036047">
    <property type="entry name" value="F-box-like_dom_sf"/>
</dbReference>
<dbReference type="SUPFAM" id="SSF81383">
    <property type="entry name" value="F-box domain"/>
    <property type="match status" value="1"/>
</dbReference>
<dbReference type="PANTHER" id="PTHR46857">
    <property type="entry name" value="EPITHELIAL CELL-TRANSFORMING SEQUENCE 2 ONCOGENE-LIKE"/>
    <property type="match status" value="1"/>
</dbReference>
<proteinExistence type="predicted"/>
<dbReference type="Proteomes" id="UP000264820">
    <property type="component" value="Unplaced"/>
</dbReference>
<name>A0A3Q2YE19_HIPCM</name>
<dbReference type="Pfam" id="PF12937">
    <property type="entry name" value="F-box-like"/>
    <property type="match status" value="1"/>
</dbReference>
<evidence type="ECO:0000256" key="1">
    <source>
        <dbReference type="SAM" id="MobiDB-lite"/>
    </source>
</evidence>
<evidence type="ECO:0000313" key="4">
    <source>
        <dbReference type="Proteomes" id="UP000264820"/>
    </source>
</evidence>
<dbReference type="STRING" id="109280.ENSHCOP00000016299"/>
<dbReference type="AlphaFoldDB" id="A0A3Q2YE19"/>
<dbReference type="CDD" id="cd22172">
    <property type="entry name" value="F-box_FBXO16"/>
    <property type="match status" value="1"/>
</dbReference>
<protein>
    <submittedName>
        <fullName evidence="3">F-box protein 16</fullName>
    </submittedName>
</protein>
<dbReference type="Ensembl" id="ENSHCOT00000024440.1">
    <property type="protein sequence ID" value="ENSHCOP00000016299.1"/>
    <property type="gene ID" value="ENSHCOG00000020077.1"/>
</dbReference>
<feature type="compositionally biased region" description="Basic and acidic residues" evidence="1">
    <location>
        <begin position="260"/>
        <end position="269"/>
    </location>
</feature>
<reference evidence="3" key="2">
    <citation type="submission" date="2025-09" db="UniProtKB">
        <authorList>
            <consortium name="Ensembl"/>
        </authorList>
    </citation>
    <scope>IDENTIFICATION</scope>
</reference>
<feature type="region of interest" description="Disordered" evidence="1">
    <location>
        <begin position="257"/>
        <end position="291"/>
    </location>
</feature>
<dbReference type="InterPro" id="IPR001810">
    <property type="entry name" value="F-box_dom"/>
</dbReference>
<accession>A0A3Q2YE19</accession>
<reference evidence="3" key="1">
    <citation type="submission" date="2025-08" db="UniProtKB">
        <authorList>
            <consortium name="Ensembl"/>
        </authorList>
    </citation>
    <scope>IDENTIFICATION</scope>
</reference>
<organism evidence="3 4">
    <name type="scientific">Hippocampus comes</name>
    <name type="common">Tiger tail seahorse</name>
    <dbReference type="NCBI Taxonomy" id="109280"/>
    <lineage>
        <taxon>Eukaryota</taxon>
        <taxon>Metazoa</taxon>
        <taxon>Chordata</taxon>
        <taxon>Craniata</taxon>
        <taxon>Vertebrata</taxon>
        <taxon>Euteleostomi</taxon>
        <taxon>Actinopterygii</taxon>
        <taxon>Neopterygii</taxon>
        <taxon>Teleostei</taxon>
        <taxon>Neoteleostei</taxon>
        <taxon>Acanthomorphata</taxon>
        <taxon>Syngnathiaria</taxon>
        <taxon>Syngnathiformes</taxon>
        <taxon>Syngnathoidei</taxon>
        <taxon>Syngnathidae</taxon>
        <taxon>Hippocampus</taxon>
    </lineage>
</organism>
<dbReference type="Gene3D" id="1.20.1280.50">
    <property type="match status" value="1"/>
</dbReference>
<evidence type="ECO:0000313" key="3">
    <source>
        <dbReference type="Ensembl" id="ENSHCOP00000016299.1"/>
    </source>
</evidence>
<keyword evidence="4" id="KW-1185">Reference proteome</keyword>